<dbReference type="SMART" id="SM00360">
    <property type="entry name" value="RRM"/>
    <property type="match status" value="5"/>
</dbReference>
<dbReference type="Gene3D" id="3.30.70.330">
    <property type="match status" value="5"/>
</dbReference>
<evidence type="ECO:0000256" key="6">
    <source>
        <dbReference type="ARBA" id="ARBA00022884"/>
    </source>
</evidence>
<dbReference type="GO" id="GO:0006364">
    <property type="term" value="P:rRNA processing"/>
    <property type="evidence" value="ECO:0007669"/>
    <property type="project" value="UniProtKB-KW"/>
</dbReference>
<evidence type="ECO:0000256" key="1">
    <source>
        <dbReference type="ARBA" id="ARBA00004123"/>
    </source>
</evidence>
<evidence type="ECO:0000256" key="4">
    <source>
        <dbReference type="ARBA" id="ARBA00022552"/>
    </source>
</evidence>
<keyword evidence="7" id="KW-0539">Nucleus</keyword>
<evidence type="ECO:0000256" key="5">
    <source>
        <dbReference type="ARBA" id="ARBA00022737"/>
    </source>
</evidence>
<feature type="coiled-coil region" evidence="10">
    <location>
        <begin position="796"/>
        <end position="823"/>
    </location>
</feature>
<evidence type="ECO:0000313" key="13">
    <source>
        <dbReference type="EMBL" id="GMM36575.1"/>
    </source>
</evidence>
<evidence type="ECO:0000256" key="8">
    <source>
        <dbReference type="ARBA" id="ARBA00023274"/>
    </source>
</evidence>
<dbReference type="FunFam" id="3.30.70.330:FF:000247">
    <property type="entry name" value="Multiple RNA-binding domain-containing protein 1"/>
    <property type="match status" value="1"/>
</dbReference>
<evidence type="ECO:0000256" key="9">
    <source>
        <dbReference type="PROSITE-ProRule" id="PRU00176"/>
    </source>
</evidence>
<evidence type="ECO:0000259" key="12">
    <source>
        <dbReference type="PROSITE" id="PS50102"/>
    </source>
</evidence>
<feature type="coiled-coil region" evidence="10">
    <location>
        <begin position="100"/>
        <end position="130"/>
    </location>
</feature>
<comment type="subcellular location">
    <subcellularLocation>
        <location evidence="1">Nucleus</location>
    </subcellularLocation>
</comment>
<dbReference type="InterPro" id="IPR012677">
    <property type="entry name" value="Nucleotide-bd_a/b_plait_sf"/>
</dbReference>
<dbReference type="SUPFAM" id="SSF54928">
    <property type="entry name" value="RNA-binding domain, RBD"/>
    <property type="match status" value="4"/>
</dbReference>
<feature type="compositionally biased region" description="Basic and acidic residues" evidence="11">
    <location>
        <begin position="270"/>
        <end position="297"/>
    </location>
</feature>
<feature type="compositionally biased region" description="Acidic residues" evidence="11">
    <location>
        <begin position="232"/>
        <end position="241"/>
    </location>
</feature>
<protein>
    <recommendedName>
        <fullName evidence="3">Multiple RNA-binding domain-containing protein 1</fullName>
    </recommendedName>
</protein>
<feature type="region of interest" description="Disordered" evidence="11">
    <location>
        <begin position="270"/>
        <end position="304"/>
    </location>
</feature>
<feature type="domain" description="RRM" evidence="12">
    <location>
        <begin position="493"/>
        <end position="565"/>
    </location>
</feature>
<dbReference type="CDD" id="cd12565">
    <property type="entry name" value="RRM1_MRD1"/>
    <property type="match status" value="1"/>
</dbReference>
<dbReference type="InterPro" id="IPR000504">
    <property type="entry name" value="RRM_dom"/>
</dbReference>
<dbReference type="AlphaFoldDB" id="A0AAV5QQK1"/>
<proteinExistence type="inferred from homology"/>
<dbReference type="InterPro" id="IPR035979">
    <property type="entry name" value="RBD_domain_sf"/>
</dbReference>
<dbReference type="EMBL" id="BTFZ01000011">
    <property type="protein sequence ID" value="GMM36575.1"/>
    <property type="molecule type" value="Genomic_DNA"/>
</dbReference>
<organism evidence="13 14">
    <name type="scientific">Saccharomycopsis crataegensis</name>
    <dbReference type="NCBI Taxonomy" id="43959"/>
    <lineage>
        <taxon>Eukaryota</taxon>
        <taxon>Fungi</taxon>
        <taxon>Dikarya</taxon>
        <taxon>Ascomycota</taxon>
        <taxon>Saccharomycotina</taxon>
        <taxon>Saccharomycetes</taxon>
        <taxon>Saccharomycopsidaceae</taxon>
        <taxon>Saccharomycopsis</taxon>
    </lineage>
</organism>
<dbReference type="InterPro" id="IPR050441">
    <property type="entry name" value="RBM"/>
</dbReference>
<evidence type="ECO:0000256" key="10">
    <source>
        <dbReference type="SAM" id="Coils"/>
    </source>
</evidence>
<dbReference type="GO" id="GO:1990904">
    <property type="term" value="C:ribonucleoprotein complex"/>
    <property type="evidence" value="ECO:0007669"/>
    <property type="project" value="UniProtKB-KW"/>
</dbReference>
<gene>
    <name evidence="13" type="ORF">DASC09_039000</name>
</gene>
<name>A0AAV5QQK1_9ASCO</name>
<evidence type="ECO:0000256" key="3">
    <source>
        <dbReference type="ARBA" id="ARBA00013428"/>
    </source>
</evidence>
<comment type="similarity">
    <text evidence="2">Belongs to the RRM MRD1 family.</text>
</comment>
<keyword evidence="10" id="KW-0175">Coiled coil</keyword>
<accession>A0AAV5QQK1</accession>
<dbReference type="GeneID" id="90074550"/>
<dbReference type="FunFam" id="3.30.70.330:FF:000459">
    <property type="entry name" value="Multiple RNA-binding domain-containing protein 1"/>
    <property type="match status" value="1"/>
</dbReference>
<feature type="domain" description="RRM" evidence="12">
    <location>
        <begin position="11"/>
        <end position="89"/>
    </location>
</feature>
<dbReference type="Pfam" id="PF00076">
    <property type="entry name" value="RRM_1"/>
    <property type="match status" value="5"/>
</dbReference>
<keyword evidence="14" id="KW-1185">Reference proteome</keyword>
<feature type="region of interest" description="Disordered" evidence="11">
    <location>
        <begin position="172"/>
        <end position="256"/>
    </location>
</feature>
<dbReference type="RefSeq" id="XP_064853571.1">
    <property type="nucleotide sequence ID" value="XM_064997499.1"/>
</dbReference>
<keyword evidence="8" id="KW-0687">Ribonucleoprotein</keyword>
<dbReference type="PROSITE" id="PS50102">
    <property type="entry name" value="RRM"/>
    <property type="match status" value="5"/>
</dbReference>
<feature type="compositionally biased region" description="Basic and acidic residues" evidence="11">
    <location>
        <begin position="208"/>
        <end position="231"/>
    </location>
</feature>
<evidence type="ECO:0000256" key="11">
    <source>
        <dbReference type="SAM" id="MobiDB-lite"/>
    </source>
</evidence>
<evidence type="ECO:0000256" key="2">
    <source>
        <dbReference type="ARBA" id="ARBA00008033"/>
    </source>
</evidence>
<feature type="domain" description="RRM" evidence="12">
    <location>
        <begin position="310"/>
        <end position="388"/>
    </location>
</feature>
<keyword evidence="5" id="KW-0677">Repeat</keyword>
<sequence>MHVYLYLIIMSRLIVKNLPKYFTEDNLKEHFAKKYPDITDVKLMKGRNGESRRFAFLGFKSLEDAENAVKYFDNTFIHTAKIQVQLAKTFADPTVPRPMKEMIRERQRRLEEHEERLKRKQQEEEDYRAKRIRVNATADVDQEIANNPRLKEFLEATKSSAKVSSWDDGIIGTVEKSGNQEPQQEPIPVDQESDDEYQQFAKTPTLRKKQDESEEGEKMISLKDFDNKEEQSVNDDDEDVVSEEKPNDGANENISDLDWLHGKRKLIKDNKSEAEINNDPIEKRPTKEQPQIAHEEPVQESTEDQIRKTGRLFIRNILYTASEEDFTNLFQGYGELEEVHIAIDTRTHKSKGFVYIQFKNPEDAVQAYYSLDKQIFQGRLLHILPGQIKKSHKLDEFDLKNLPLKKQRELKRKFEATKSTFSWNSLFLNETAVLEAVASKIGVDKRDLVDPESSGSAVKQALAEAHVIGDVRKYFEGKGINLTSFNKKEKDDKIILVKNFPYDTTVTEITELFSQYGELNRVLFPPTGAIAIVEFKNVPAGRSAFTKLAYRRFKKNILYLEKGPKDLFSGEVRAEDKVETVEKKSNVKETKLSVDDLVGKNDDASEDENDNELPFAGITTSVFVKNLNFKTTSQDLSDIFKTCTGFIVAKVSTKPDSKTPGKTLSMGFGFVEFKTKDQALDCIKKNDGKIIDDHKIQLKLSHRKSEVTNSASSANKVSKGKKSTKIIVKNLPFEATRKDVFELFSSFGQLKSVRVPKKFNKSARGFAFVEFSLLKEAENAMDSLRGVHLLGRRLNIDYAEKDAENAEEEIAKMTEKVKKQKNLTEYANAAKLNGKKRVELENDEEGF</sequence>
<dbReference type="Proteomes" id="UP001360560">
    <property type="component" value="Unassembled WGS sequence"/>
</dbReference>
<reference evidence="13 14" key="1">
    <citation type="journal article" date="2023" name="Elife">
        <title>Identification of key yeast species and microbe-microbe interactions impacting larval growth of Drosophila in the wild.</title>
        <authorList>
            <person name="Mure A."/>
            <person name="Sugiura Y."/>
            <person name="Maeda R."/>
            <person name="Honda K."/>
            <person name="Sakurai N."/>
            <person name="Takahashi Y."/>
            <person name="Watada M."/>
            <person name="Katoh T."/>
            <person name="Gotoh A."/>
            <person name="Gotoh Y."/>
            <person name="Taniguchi I."/>
            <person name="Nakamura K."/>
            <person name="Hayashi T."/>
            <person name="Katayama T."/>
            <person name="Uemura T."/>
            <person name="Hattori Y."/>
        </authorList>
    </citation>
    <scope>NUCLEOTIDE SEQUENCE [LARGE SCALE GENOMIC DNA]</scope>
    <source>
        <strain evidence="13 14">SC-9</strain>
    </source>
</reference>
<dbReference type="InterPro" id="IPR003954">
    <property type="entry name" value="RRM_euk-type"/>
</dbReference>
<dbReference type="SMART" id="SM00361">
    <property type="entry name" value="RRM_1"/>
    <property type="match status" value="3"/>
</dbReference>
<feature type="domain" description="RRM" evidence="12">
    <location>
        <begin position="620"/>
        <end position="703"/>
    </location>
</feature>
<evidence type="ECO:0000256" key="7">
    <source>
        <dbReference type="ARBA" id="ARBA00023242"/>
    </source>
</evidence>
<keyword evidence="4" id="KW-0698">rRNA processing</keyword>
<evidence type="ECO:0000313" key="14">
    <source>
        <dbReference type="Proteomes" id="UP001360560"/>
    </source>
</evidence>
<dbReference type="GO" id="GO:0003723">
    <property type="term" value="F:RNA binding"/>
    <property type="evidence" value="ECO:0007669"/>
    <property type="project" value="UniProtKB-UniRule"/>
</dbReference>
<comment type="caution">
    <text evidence="13">The sequence shown here is derived from an EMBL/GenBank/DDBJ whole genome shotgun (WGS) entry which is preliminary data.</text>
</comment>
<feature type="domain" description="RRM" evidence="12">
    <location>
        <begin position="724"/>
        <end position="801"/>
    </location>
</feature>
<dbReference type="GO" id="GO:0005634">
    <property type="term" value="C:nucleus"/>
    <property type="evidence" value="ECO:0007669"/>
    <property type="project" value="UniProtKB-SubCell"/>
</dbReference>
<dbReference type="PANTHER" id="PTHR48034">
    <property type="entry name" value="TRANSFORMER-2 SEX-DETERMINING PROTEIN-RELATED"/>
    <property type="match status" value="1"/>
</dbReference>
<keyword evidence="6 9" id="KW-0694">RNA-binding</keyword>